<reference evidence="1 2" key="1">
    <citation type="journal article" date="2011" name="PLoS ONE">
        <title>Core proteome of the minimal cell: comparative proteomics of three mollicute species.</title>
        <authorList>
            <person name="Fisunov G.Y."/>
            <person name="Alexeev D.G."/>
            <person name="Bazaleev N.A."/>
            <person name="Ladygina V.G."/>
            <person name="Galyamina M.A."/>
            <person name="Kondratov I.G."/>
            <person name="Zhukova N.A."/>
            <person name="Serebryakova M.V."/>
            <person name="Demina I.A."/>
            <person name="Govorun V.M."/>
        </authorList>
    </citation>
    <scope>NUCLEOTIDE SEQUENCE [LARGE SCALE GENOMIC DNA]</scope>
    <source>
        <strain evidence="1 2">S6</strain>
    </source>
</reference>
<accession>A0A0F6CLQ7</accession>
<sequence length="112" mass="12968">MSIDRNDEDYIEQLTNLWNVRIAPQAGIFEVKPESASKNLDELTGDDFTFKDRINSYAEVMGPISLVNKKQNKDNNGYICTLKYKVRLNNKVKNDTWYEGQSDVQLFDKVNV</sequence>
<dbReference type="KEGG" id="mgz:GCW_03790"/>
<name>A0A0F6CLQ7_MYCGL</name>
<gene>
    <name evidence="1" type="ORF">GCW_03790</name>
</gene>
<dbReference type="RefSeq" id="WP_011883493.1">
    <property type="nucleotide sequence ID" value="NC_023030.2"/>
</dbReference>
<dbReference type="AlphaFoldDB" id="A0A0F6CLQ7"/>
<proteinExistence type="predicted"/>
<evidence type="ECO:0000313" key="2">
    <source>
        <dbReference type="Proteomes" id="UP000018735"/>
    </source>
</evidence>
<dbReference type="EMBL" id="CP006916">
    <property type="protein sequence ID" value="AHC00030.1"/>
    <property type="molecule type" value="Genomic_DNA"/>
</dbReference>
<dbReference type="Proteomes" id="UP000018735">
    <property type="component" value="Chromosome"/>
</dbReference>
<evidence type="ECO:0000313" key="1">
    <source>
        <dbReference type="EMBL" id="AHC00030.1"/>
    </source>
</evidence>
<dbReference type="HOGENOM" id="CLU_2143079_0_0_14"/>
<protein>
    <submittedName>
        <fullName evidence="1">Uncharacterized protein</fullName>
    </submittedName>
</protein>
<organism evidence="1 2">
    <name type="scientific">Mycoplasmoides gallisepticum S6</name>
    <dbReference type="NCBI Taxonomy" id="1006581"/>
    <lineage>
        <taxon>Bacteria</taxon>
        <taxon>Bacillati</taxon>
        <taxon>Mycoplasmatota</taxon>
        <taxon>Mycoplasmoidales</taxon>
        <taxon>Mycoplasmoidaceae</taxon>
        <taxon>Mycoplasmoides</taxon>
    </lineage>
</organism>